<comment type="caution">
    <text evidence="2">The sequence shown here is derived from an EMBL/GenBank/DDBJ whole genome shotgun (WGS) entry which is preliminary data.</text>
</comment>
<accession>A0A0F9CSP2</accession>
<gene>
    <name evidence="2" type="ORF">LCGC14_2631290</name>
</gene>
<evidence type="ECO:0000313" key="2">
    <source>
        <dbReference type="EMBL" id="KKK99586.1"/>
    </source>
</evidence>
<evidence type="ECO:0000256" key="1">
    <source>
        <dbReference type="SAM" id="MobiDB-lite"/>
    </source>
</evidence>
<organism evidence="2">
    <name type="scientific">marine sediment metagenome</name>
    <dbReference type="NCBI Taxonomy" id="412755"/>
    <lineage>
        <taxon>unclassified sequences</taxon>
        <taxon>metagenomes</taxon>
        <taxon>ecological metagenomes</taxon>
    </lineage>
</organism>
<sequence length="99" mass="11283">GDGACKHEWGDESIKKYVPKRDHDGANGFSETRGTEPARAGFKTELKQGQFCQRCNAWRGSFGLEPTPDCGRPFMELRDDLTKKEREYVMDELKKEGLI</sequence>
<reference evidence="2" key="1">
    <citation type="journal article" date="2015" name="Nature">
        <title>Complex archaea that bridge the gap between prokaryotes and eukaryotes.</title>
        <authorList>
            <person name="Spang A."/>
            <person name="Saw J.H."/>
            <person name="Jorgensen S.L."/>
            <person name="Zaremba-Niedzwiedzka K."/>
            <person name="Martijn J."/>
            <person name="Lind A.E."/>
            <person name="van Eijk R."/>
            <person name="Schleper C."/>
            <person name="Guy L."/>
            <person name="Ettema T.J."/>
        </authorList>
    </citation>
    <scope>NUCLEOTIDE SEQUENCE</scope>
</reference>
<name>A0A0F9CSP2_9ZZZZ</name>
<feature type="compositionally biased region" description="Basic and acidic residues" evidence="1">
    <location>
        <begin position="16"/>
        <end position="25"/>
    </location>
</feature>
<feature type="region of interest" description="Disordered" evidence="1">
    <location>
        <begin position="16"/>
        <end position="37"/>
    </location>
</feature>
<dbReference type="AlphaFoldDB" id="A0A0F9CSP2"/>
<dbReference type="EMBL" id="LAZR01045141">
    <property type="protein sequence ID" value="KKK99586.1"/>
    <property type="molecule type" value="Genomic_DNA"/>
</dbReference>
<feature type="non-terminal residue" evidence="2">
    <location>
        <position position="1"/>
    </location>
</feature>
<protein>
    <submittedName>
        <fullName evidence="2">Uncharacterized protein</fullName>
    </submittedName>
</protein>
<proteinExistence type="predicted"/>